<dbReference type="Proteomes" id="UP000000644">
    <property type="component" value="Plasmid pPNAP02"/>
</dbReference>
<evidence type="ECO:0000259" key="1">
    <source>
        <dbReference type="Pfam" id="PF01548"/>
    </source>
</evidence>
<name>A1VW48_POLNA</name>
<keyword evidence="4" id="KW-1185">Reference proteome</keyword>
<dbReference type="GO" id="GO:0004803">
    <property type="term" value="F:transposase activity"/>
    <property type="evidence" value="ECO:0007669"/>
    <property type="project" value="InterPro"/>
</dbReference>
<dbReference type="InterPro" id="IPR002525">
    <property type="entry name" value="Transp_IS110-like_N"/>
</dbReference>
<sequence>MNIATVGIDLAKTVFQLHGVDAQGRAVLRKQLRRDQMAPFFANLPPCLVGMEACGSAHFWARKLQGFGHMVKLMAPQFVKPYVKTNKNDAADAEAICEAVARPSMRFVPLKSAEQQAVLALHRARQGFVKARTAQANQICGLLAEYGIIIPQGIKHIADRLPDILEDADNELPGAFRLLLERLRAHLKVLDTQVGELDVQIQLWHRQSEASKKLAQIPGIGPITASALVASIGDARNFDNGRQLAAWLGLVPRQHSSGGKPTLLGISKRGDAYLRTLLIHGARAVIRVAQSKADQAGGWLAKVLARRNKNVAAVALANKNARIVWALLVRDRPYASTYPAQCGSTA</sequence>
<dbReference type="Pfam" id="PF01548">
    <property type="entry name" value="DEDD_Tnp_IS110"/>
    <property type="match status" value="1"/>
</dbReference>
<dbReference type="Pfam" id="PF02371">
    <property type="entry name" value="Transposase_20"/>
    <property type="match status" value="1"/>
</dbReference>
<dbReference type="OrthoDB" id="5289737at2"/>
<dbReference type="eggNOG" id="COG3547">
    <property type="taxonomic scope" value="Bacteria"/>
</dbReference>
<dbReference type="PANTHER" id="PTHR33055:SF3">
    <property type="entry name" value="PUTATIVE TRANSPOSASE FOR IS117-RELATED"/>
    <property type="match status" value="1"/>
</dbReference>
<dbReference type="InterPro" id="IPR047650">
    <property type="entry name" value="Transpos_IS110"/>
</dbReference>
<evidence type="ECO:0000313" key="3">
    <source>
        <dbReference type="EMBL" id="ABM39876.1"/>
    </source>
</evidence>
<reference evidence="4" key="1">
    <citation type="journal article" date="2009" name="Environ. Microbiol.">
        <title>The genome of Polaromonas naphthalenivorans strain CJ2, isolated from coal tar-contaminated sediment, reveals physiological and metabolic versatility and evolution through extensive horizontal gene transfer.</title>
        <authorList>
            <person name="Yagi J.M."/>
            <person name="Sims D."/>
            <person name="Brettin T."/>
            <person name="Bruce D."/>
            <person name="Madsen E.L."/>
        </authorList>
    </citation>
    <scope>NUCLEOTIDE SEQUENCE [LARGE SCALE GENOMIC DNA]</scope>
    <source>
        <strain evidence="4">CJ2</strain>
        <plasmid evidence="4">Plasmid pPNAP02</plasmid>
    </source>
</reference>
<dbReference type="RefSeq" id="WP_011798089.1">
    <property type="nucleotide sequence ID" value="NC_008758.1"/>
</dbReference>
<dbReference type="KEGG" id="pna:Pnap_4608"/>
<dbReference type="HOGENOM" id="CLU_036902_3_1_4"/>
<evidence type="ECO:0000259" key="2">
    <source>
        <dbReference type="Pfam" id="PF02371"/>
    </source>
</evidence>
<dbReference type="AlphaFoldDB" id="A1VW48"/>
<geneLocation type="plasmid" evidence="3 4">
    <name>pPNAP02</name>
</geneLocation>
<protein>
    <submittedName>
        <fullName evidence="3">Transposase IS116/IS110/IS902 family protein</fullName>
    </submittedName>
</protein>
<gene>
    <name evidence="3" type="ordered locus">Pnap_4608</name>
</gene>
<proteinExistence type="predicted"/>
<organism evidence="3 4">
    <name type="scientific">Polaromonas naphthalenivorans (strain CJ2)</name>
    <dbReference type="NCBI Taxonomy" id="365044"/>
    <lineage>
        <taxon>Bacteria</taxon>
        <taxon>Pseudomonadati</taxon>
        <taxon>Pseudomonadota</taxon>
        <taxon>Betaproteobacteria</taxon>
        <taxon>Burkholderiales</taxon>
        <taxon>Comamonadaceae</taxon>
        <taxon>Polaromonas</taxon>
    </lineage>
</organism>
<dbReference type="InterPro" id="IPR003346">
    <property type="entry name" value="Transposase_20"/>
</dbReference>
<keyword evidence="3" id="KW-0614">Plasmid</keyword>
<evidence type="ECO:0000313" key="4">
    <source>
        <dbReference type="Proteomes" id="UP000000644"/>
    </source>
</evidence>
<dbReference type="PANTHER" id="PTHR33055">
    <property type="entry name" value="TRANSPOSASE FOR INSERTION SEQUENCE ELEMENT IS1111A"/>
    <property type="match status" value="1"/>
</dbReference>
<dbReference type="GO" id="GO:0006313">
    <property type="term" value="P:DNA transposition"/>
    <property type="evidence" value="ECO:0007669"/>
    <property type="project" value="InterPro"/>
</dbReference>
<feature type="domain" description="Transposase IS116/IS110/IS902 C-terminal" evidence="2">
    <location>
        <begin position="212"/>
        <end position="289"/>
    </location>
</feature>
<dbReference type="GO" id="GO:0003677">
    <property type="term" value="F:DNA binding"/>
    <property type="evidence" value="ECO:0007669"/>
    <property type="project" value="InterPro"/>
</dbReference>
<dbReference type="NCBIfam" id="NF033542">
    <property type="entry name" value="transpos_IS110"/>
    <property type="match status" value="1"/>
</dbReference>
<accession>A1VW48</accession>
<dbReference type="EMBL" id="CP000531">
    <property type="protein sequence ID" value="ABM39876.1"/>
    <property type="molecule type" value="Genomic_DNA"/>
</dbReference>
<feature type="domain" description="Transposase IS110-like N-terminal" evidence="1">
    <location>
        <begin position="6"/>
        <end position="146"/>
    </location>
</feature>